<proteinExistence type="inferred from homology"/>
<evidence type="ECO:0000256" key="3">
    <source>
        <dbReference type="ARBA" id="ARBA00023002"/>
    </source>
</evidence>
<keyword evidence="9" id="KW-1185">Reference proteome</keyword>
<name>A0A1M6N4H4_PSETH</name>
<dbReference type="GO" id="GO:0051287">
    <property type="term" value="F:NAD binding"/>
    <property type="evidence" value="ECO:0007669"/>
    <property type="project" value="InterPro"/>
</dbReference>
<evidence type="ECO:0000313" key="8">
    <source>
        <dbReference type="EMBL" id="SHJ90587.1"/>
    </source>
</evidence>
<dbReference type="EMBL" id="FRAP01000001">
    <property type="protein sequence ID" value="SHJ90587.1"/>
    <property type="molecule type" value="Genomic_DNA"/>
</dbReference>
<dbReference type="Proteomes" id="UP000184363">
    <property type="component" value="Unassembled WGS sequence"/>
</dbReference>
<evidence type="ECO:0000259" key="7">
    <source>
        <dbReference type="Pfam" id="PF02826"/>
    </source>
</evidence>
<comment type="similarity">
    <text evidence="1 5">Belongs to the D-isomer specific 2-hydroxyacid dehydrogenase family.</text>
</comment>
<sequence>MAPVVLMLTPMLPTVVEACEERFDLVKLWEADDPAVLLRERGGEVLAVATNGQRPVDDALLDQLPKLQIVAHFGVGYDSVDTDATRARGVVVTNTPEVLDAEVADTAMGLLLMTVRELGAAERYLRAGRWEHEGPYRLTPHTLAGRTLGILGLGRIGLEIAKRAEPFGLRIAYHNRNRRTDVDYPYYPSARELAAAVDTLMVVVPGGRATRHLVDADVLAALGPNGIVINIGRGSVVDTQALITALREGTIGGAGLDVYEDEPHVPQELIDMETVVLLPHVGSASLATRRAMGQLVVDNLISWFERGTALTPVP</sequence>
<dbReference type="PANTHER" id="PTHR10996:SF178">
    <property type="entry name" value="2-HYDROXYACID DEHYDROGENASE YGL185C-RELATED"/>
    <property type="match status" value="1"/>
</dbReference>
<keyword evidence="3 5" id="KW-0560">Oxidoreductase</keyword>
<dbReference type="InterPro" id="IPR006139">
    <property type="entry name" value="D-isomer_2_OHA_DH_cat_dom"/>
</dbReference>
<dbReference type="SUPFAM" id="SSF52283">
    <property type="entry name" value="Formate/glycerate dehydrogenase catalytic domain-like"/>
    <property type="match status" value="1"/>
</dbReference>
<accession>A0A1M6N4H4</accession>
<dbReference type="Gene3D" id="3.40.50.720">
    <property type="entry name" value="NAD(P)-binding Rossmann-like Domain"/>
    <property type="match status" value="2"/>
</dbReference>
<dbReference type="Pfam" id="PF00389">
    <property type="entry name" value="2-Hacid_dh"/>
    <property type="match status" value="1"/>
</dbReference>
<dbReference type="GO" id="GO:0030267">
    <property type="term" value="F:glyoxylate reductase (NADPH) activity"/>
    <property type="evidence" value="ECO:0007669"/>
    <property type="project" value="TreeGrafter"/>
</dbReference>
<evidence type="ECO:0000256" key="5">
    <source>
        <dbReference type="RuleBase" id="RU003719"/>
    </source>
</evidence>
<evidence type="ECO:0000256" key="1">
    <source>
        <dbReference type="ARBA" id="ARBA00005854"/>
    </source>
</evidence>
<keyword evidence="2" id="KW-0521">NADP</keyword>
<gene>
    <name evidence="8" type="ORF">SAMN05443637_10119</name>
</gene>
<dbReference type="InterPro" id="IPR006140">
    <property type="entry name" value="D-isomer_DH_NAD-bd"/>
</dbReference>
<dbReference type="AlphaFoldDB" id="A0A1M6N4H4"/>
<dbReference type="SUPFAM" id="SSF51735">
    <property type="entry name" value="NAD(P)-binding Rossmann-fold domains"/>
    <property type="match status" value="1"/>
</dbReference>
<dbReference type="GO" id="GO:0005829">
    <property type="term" value="C:cytosol"/>
    <property type="evidence" value="ECO:0007669"/>
    <property type="project" value="TreeGrafter"/>
</dbReference>
<keyword evidence="4" id="KW-0520">NAD</keyword>
<dbReference type="STRING" id="1848.SAMN05443637_10119"/>
<dbReference type="InterPro" id="IPR050223">
    <property type="entry name" value="D-isomer_2-hydroxyacid_DH"/>
</dbReference>
<reference evidence="8 9" key="1">
    <citation type="submission" date="2016-11" db="EMBL/GenBank/DDBJ databases">
        <authorList>
            <person name="Jaros S."/>
            <person name="Januszkiewicz K."/>
            <person name="Wedrychowicz H."/>
        </authorList>
    </citation>
    <scope>NUCLEOTIDE SEQUENCE [LARGE SCALE GENOMIC DNA]</scope>
    <source>
        <strain evidence="8 9">DSM 43832</strain>
    </source>
</reference>
<feature type="domain" description="D-isomer specific 2-hydroxyacid dehydrogenase NAD-binding" evidence="7">
    <location>
        <begin position="108"/>
        <end position="282"/>
    </location>
</feature>
<feature type="domain" description="D-isomer specific 2-hydroxyacid dehydrogenase catalytic" evidence="6">
    <location>
        <begin position="5"/>
        <end position="313"/>
    </location>
</feature>
<evidence type="ECO:0000256" key="2">
    <source>
        <dbReference type="ARBA" id="ARBA00022857"/>
    </source>
</evidence>
<dbReference type="PANTHER" id="PTHR10996">
    <property type="entry name" value="2-HYDROXYACID DEHYDROGENASE-RELATED"/>
    <property type="match status" value="1"/>
</dbReference>
<evidence type="ECO:0000256" key="4">
    <source>
        <dbReference type="ARBA" id="ARBA00023027"/>
    </source>
</evidence>
<dbReference type="Pfam" id="PF02826">
    <property type="entry name" value="2-Hacid_dh_C"/>
    <property type="match status" value="1"/>
</dbReference>
<dbReference type="RefSeq" id="WP_200803698.1">
    <property type="nucleotide sequence ID" value="NZ_CALGVN010000007.1"/>
</dbReference>
<dbReference type="InterPro" id="IPR036291">
    <property type="entry name" value="NAD(P)-bd_dom_sf"/>
</dbReference>
<dbReference type="CDD" id="cd12156">
    <property type="entry name" value="HPPR"/>
    <property type="match status" value="1"/>
</dbReference>
<dbReference type="FunFam" id="3.40.50.720:FF:000213">
    <property type="entry name" value="Putative 2-hydroxyacid dehydrogenase"/>
    <property type="match status" value="1"/>
</dbReference>
<organism evidence="8 9">
    <name type="scientific">Pseudonocardia thermophila</name>
    <dbReference type="NCBI Taxonomy" id="1848"/>
    <lineage>
        <taxon>Bacteria</taxon>
        <taxon>Bacillati</taxon>
        <taxon>Actinomycetota</taxon>
        <taxon>Actinomycetes</taxon>
        <taxon>Pseudonocardiales</taxon>
        <taxon>Pseudonocardiaceae</taxon>
        <taxon>Pseudonocardia</taxon>
    </lineage>
</organism>
<protein>
    <submittedName>
        <fullName evidence="8">Lactate dehydrogenase</fullName>
    </submittedName>
</protein>
<evidence type="ECO:0000259" key="6">
    <source>
        <dbReference type="Pfam" id="PF00389"/>
    </source>
</evidence>
<dbReference type="GO" id="GO:0016618">
    <property type="term" value="F:hydroxypyruvate reductase [NAD(P)H] activity"/>
    <property type="evidence" value="ECO:0007669"/>
    <property type="project" value="TreeGrafter"/>
</dbReference>
<evidence type="ECO:0000313" key="9">
    <source>
        <dbReference type="Proteomes" id="UP000184363"/>
    </source>
</evidence>